<dbReference type="InterPro" id="IPR036736">
    <property type="entry name" value="ACP-like_sf"/>
</dbReference>
<dbReference type="AlphaFoldDB" id="A0AA43Q767"/>
<dbReference type="InterPro" id="IPR025110">
    <property type="entry name" value="AMP-bd_C"/>
</dbReference>
<dbReference type="InterPro" id="IPR020806">
    <property type="entry name" value="PKS_PP-bd"/>
</dbReference>
<dbReference type="Gene3D" id="3.40.50.12780">
    <property type="entry name" value="N-terminal domain of ligase-like"/>
    <property type="match status" value="1"/>
</dbReference>
<evidence type="ECO:0000256" key="3">
    <source>
        <dbReference type="ARBA" id="ARBA00022553"/>
    </source>
</evidence>
<evidence type="ECO:0000313" key="6">
    <source>
        <dbReference type="EMBL" id="MDI1232005.1"/>
    </source>
</evidence>
<dbReference type="InterPro" id="IPR045851">
    <property type="entry name" value="AMP-bd_C_sf"/>
</dbReference>
<accession>A0AA43Q767</accession>
<dbReference type="PANTHER" id="PTHR43201">
    <property type="entry name" value="ACYL-COA SYNTHETASE"/>
    <property type="match status" value="1"/>
</dbReference>
<keyword evidence="7" id="KW-1185">Reference proteome</keyword>
<evidence type="ECO:0000256" key="2">
    <source>
        <dbReference type="ARBA" id="ARBA00022450"/>
    </source>
</evidence>
<dbReference type="Gene3D" id="1.10.1200.10">
    <property type="entry name" value="ACP-like"/>
    <property type="match status" value="1"/>
</dbReference>
<comment type="similarity">
    <text evidence="1">Belongs to the ATP-dependent AMP-binding enzyme family.</text>
</comment>
<dbReference type="InterPro" id="IPR000873">
    <property type="entry name" value="AMP-dep_synth/lig_dom"/>
</dbReference>
<dbReference type="GO" id="GO:0031956">
    <property type="term" value="F:medium-chain fatty acid-CoA ligase activity"/>
    <property type="evidence" value="ECO:0007669"/>
    <property type="project" value="TreeGrafter"/>
</dbReference>
<dbReference type="Proteomes" id="UP001160519">
    <property type="component" value="Unassembled WGS sequence"/>
</dbReference>
<dbReference type="PANTHER" id="PTHR43201:SF5">
    <property type="entry name" value="MEDIUM-CHAIN ACYL-COA LIGASE ACSF2, MITOCHONDRIAL"/>
    <property type="match status" value="1"/>
</dbReference>
<proteinExistence type="inferred from homology"/>
<keyword evidence="2" id="KW-0596">Phosphopantetheine</keyword>
<name>A0AA43Q767_9GAMM</name>
<dbReference type="GO" id="GO:0006631">
    <property type="term" value="P:fatty acid metabolic process"/>
    <property type="evidence" value="ECO:0007669"/>
    <property type="project" value="TreeGrafter"/>
</dbReference>
<dbReference type="SMART" id="SM00823">
    <property type="entry name" value="PKS_PP"/>
    <property type="match status" value="1"/>
</dbReference>
<dbReference type="Pfam" id="PF00550">
    <property type="entry name" value="PP-binding"/>
    <property type="match status" value="1"/>
</dbReference>
<dbReference type="EMBL" id="JAQSDF010000053">
    <property type="protein sequence ID" value="MDI1232005.1"/>
    <property type="molecule type" value="Genomic_DNA"/>
</dbReference>
<feature type="domain" description="Carrier" evidence="5">
    <location>
        <begin position="526"/>
        <end position="601"/>
    </location>
</feature>
<dbReference type="GO" id="GO:0031177">
    <property type="term" value="F:phosphopantetheine binding"/>
    <property type="evidence" value="ECO:0007669"/>
    <property type="project" value="InterPro"/>
</dbReference>
<dbReference type="PROSITE" id="PS50075">
    <property type="entry name" value="CARRIER"/>
    <property type="match status" value="1"/>
</dbReference>
<dbReference type="SUPFAM" id="SSF56801">
    <property type="entry name" value="Acetyl-CoA synthetase-like"/>
    <property type="match status" value="1"/>
</dbReference>
<keyword evidence="3" id="KW-0597">Phosphoprotein</keyword>
<keyword evidence="4" id="KW-0436">Ligase</keyword>
<protein>
    <submittedName>
        <fullName evidence="6">Non-ribosomal peptide synthetase</fullName>
    </submittedName>
</protein>
<comment type="caution">
    <text evidence="6">The sequence shown here is derived from an EMBL/GenBank/DDBJ whole genome shotgun (WGS) entry which is preliminary data.</text>
</comment>
<evidence type="ECO:0000313" key="7">
    <source>
        <dbReference type="Proteomes" id="UP001160519"/>
    </source>
</evidence>
<gene>
    <name evidence="6" type="ORF">PSU93_12730</name>
</gene>
<dbReference type="Pfam" id="PF00501">
    <property type="entry name" value="AMP-binding"/>
    <property type="match status" value="1"/>
</dbReference>
<organism evidence="6 7">
    <name type="scientific">Candidatus Methylobacter titanis</name>
    <dbReference type="NCBI Taxonomy" id="3053457"/>
    <lineage>
        <taxon>Bacteria</taxon>
        <taxon>Pseudomonadati</taxon>
        <taxon>Pseudomonadota</taxon>
        <taxon>Gammaproteobacteria</taxon>
        <taxon>Methylococcales</taxon>
        <taxon>Methylococcaceae</taxon>
        <taxon>Methylobacter</taxon>
    </lineage>
</organism>
<dbReference type="InterPro" id="IPR042099">
    <property type="entry name" value="ANL_N_sf"/>
</dbReference>
<evidence type="ECO:0000256" key="1">
    <source>
        <dbReference type="ARBA" id="ARBA00006432"/>
    </source>
</evidence>
<dbReference type="Gene3D" id="3.30.300.30">
    <property type="match status" value="1"/>
</dbReference>
<reference evidence="6" key="1">
    <citation type="submission" date="2023-01" db="EMBL/GenBank/DDBJ databases">
        <title>Biogeochemical cycle of methane in antarctic sediments.</title>
        <authorList>
            <person name="Roldan D.M."/>
            <person name="Menes R.J."/>
        </authorList>
    </citation>
    <scope>NUCLEOTIDE SEQUENCE [LARGE SCALE GENOMIC DNA]</scope>
    <source>
        <strain evidence="6">K-2018 MAG008</strain>
    </source>
</reference>
<sequence length="619" mass="67146">MFPATEPQSLIQLFSYWASCAPNKAAIIAPARLPLTYKNLLTLSQHIREQLNLLGLGSGSRIASILPNSPEAAVAFLAVSSCASFAPLNPICTDAELERYLSDLKPNALIILSNSNSATRILIAQRLNIPVIELIPELSQGAGSFSLRGDTGLPAMNSGFASAADIALMLYTSGSTAKAKLVPILQQAICQTCINVAEFIELTEQDCCLNALPLFHVHGLISGVLLPLAAGGCCVCISEFQAETFVAYLQAYDPTWYPASPTVHRMILEQIKKTPGFHRNPSLRFIRSGSAPLAVSLINELENILGVPVIEPYGMTEVVHISSNPMPPGIRKQGSVGISYGHCKISVIDDRGQNVLSMTEGEVAVQGPTVIGAYIDNDAANRDSFCAQGFRTGDLGYVDEDGYLFITGRIKEIINRGGEKISPYEVDQVLLAHPAIKEAVTFPVAHATLGENVAAAVVLTEKNQVEAEALRHYIRQKLAEFKVPYRIVISDHLPKGSTGKVQRHKMATYFAAQLSAQESRFNQNELPATELQEKLLTMWRELLNIESIGIHANFLALGGNSLLAMQFIAQVNTQFQVDFPLQLLFEAATVAELSAHLDALLKQTNSQISLAIKALPRQH</sequence>
<evidence type="ECO:0000259" key="5">
    <source>
        <dbReference type="PROSITE" id="PS50075"/>
    </source>
</evidence>
<dbReference type="InterPro" id="IPR009081">
    <property type="entry name" value="PP-bd_ACP"/>
</dbReference>
<dbReference type="SUPFAM" id="SSF47336">
    <property type="entry name" value="ACP-like"/>
    <property type="match status" value="1"/>
</dbReference>
<evidence type="ECO:0000256" key="4">
    <source>
        <dbReference type="ARBA" id="ARBA00022598"/>
    </source>
</evidence>
<dbReference type="Pfam" id="PF13193">
    <property type="entry name" value="AMP-binding_C"/>
    <property type="match status" value="1"/>
</dbReference>